<dbReference type="EMBL" id="GEZM01043057">
    <property type="protein sequence ID" value="JAV79346.1"/>
    <property type="molecule type" value="Transcribed_RNA"/>
</dbReference>
<protein>
    <submittedName>
        <fullName evidence="9">Uncharacterized protein</fullName>
    </submittedName>
</protein>
<dbReference type="InterPro" id="IPR056917">
    <property type="entry name" value="Ig_TRAPPC10"/>
</dbReference>
<proteinExistence type="predicted"/>
<dbReference type="Pfam" id="PF23036">
    <property type="entry name" value="TRAPPC10_1st"/>
    <property type="match status" value="1"/>
</dbReference>
<accession>A0A1Y1M615</accession>
<evidence type="ECO:0000256" key="2">
    <source>
        <dbReference type="ARBA" id="ARBA00022448"/>
    </source>
</evidence>
<evidence type="ECO:0000259" key="7">
    <source>
        <dbReference type="Pfam" id="PF23036"/>
    </source>
</evidence>
<dbReference type="PANTHER" id="PTHR13251">
    <property type="entry name" value="EPILEPSY HOLOPROSENCEPHALY CANDIDATE 1/TMEM1"/>
    <property type="match status" value="1"/>
</dbReference>
<dbReference type="Pfam" id="PF11817">
    <property type="entry name" value="Foie-gras_1"/>
    <property type="match status" value="1"/>
</dbReference>
<feature type="domain" description="TRAPPC10/Trs130 N-terminal" evidence="7">
    <location>
        <begin position="14"/>
        <end position="316"/>
    </location>
</feature>
<feature type="compositionally biased region" description="Basic and acidic residues" evidence="4">
    <location>
        <begin position="1082"/>
        <end position="1096"/>
    </location>
</feature>
<evidence type="ECO:0000256" key="3">
    <source>
        <dbReference type="ARBA" id="ARBA00023034"/>
    </source>
</evidence>
<name>A0A1Y1M615_PHOPY</name>
<dbReference type="PANTHER" id="PTHR13251:SF3">
    <property type="entry name" value="TRAFFICKING PROTEIN PARTICLE COMPLEX SUBUNIT 10"/>
    <property type="match status" value="1"/>
</dbReference>
<evidence type="ECO:0000259" key="8">
    <source>
        <dbReference type="Pfam" id="PF23604"/>
    </source>
</evidence>
<evidence type="ECO:0000259" key="6">
    <source>
        <dbReference type="Pfam" id="PF12584"/>
    </source>
</evidence>
<evidence type="ECO:0000256" key="4">
    <source>
        <dbReference type="SAM" id="MobiDB-lite"/>
    </source>
</evidence>
<reference evidence="9" key="1">
    <citation type="journal article" date="2016" name="Sci. Rep.">
        <title>Molecular characterization of firefly nuptial gifts: a multi-omics approach sheds light on postcopulatory sexual selection.</title>
        <authorList>
            <person name="Al-Wathiqui N."/>
            <person name="Fallon T.R."/>
            <person name="South A."/>
            <person name="Weng J.K."/>
            <person name="Lewis S.M."/>
        </authorList>
    </citation>
    <scope>NUCLEOTIDE SEQUENCE</scope>
</reference>
<keyword evidence="3" id="KW-0333">Golgi apparatus</keyword>
<feature type="domain" description="TRAPPC10 Ig-like" evidence="8">
    <location>
        <begin position="751"/>
        <end position="858"/>
    </location>
</feature>
<organism evidence="9">
    <name type="scientific">Photinus pyralis</name>
    <name type="common">Common eastern firefly</name>
    <name type="synonym">Lampyris pyralis</name>
    <dbReference type="NCBI Taxonomy" id="7054"/>
    <lineage>
        <taxon>Eukaryota</taxon>
        <taxon>Metazoa</taxon>
        <taxon>Ecdysozoa</taxon>
        <taxon>Arthropoda</taxon>
        <taxon>Hexapoda</taxon>
        <taxon>Insecta</taxon>
        <taxon>Pterygota</taxon>
        <taxon>Neoptera</taxon>
        <taxon>Endopterygota</taxon>
        <taxon>Coleoptera</taxon>
        <taxon>Polyphaga</taxon>
        <taxon>Elateriformia</taxon>
        <taxon>Elateroidea</taxon>
        <taxon>Lampyridae</taxon>
        <taxon>Lampyrinae</taxon>
        <taxon>Photinus</taxon>
    </lineage>
</organism>
<evidence type="ECO:0000256" key="1">
    <source>
        <dbReference type="ARBA" id="ARBA00004555"/>
    </source>
</evidence>
<feature type="domain" description="Trafficking protein particle complex subunit 11" evidence="5">
    <location>
        <begin position="427"/>
        <end position="528"/>
    </location>
</feature>
<dbReference type="GO" id="GO:0005829">
    <property type="term" value="C:cytosol"/>
    <property type="evidence" value="ECO:0007669"/>
    <property type="project" value="GOC"/>
</dbReference>
<keyword evidence="2" id="KW-0813">Transport</keyword>
<dbReference type="Pfam" id="PF23604">
    <property type="entry name" value="Ig_TRAPPC10"/>
    <property type="match status" value="1"/>
</dbReference>
<comment type="subcellular location">
    <subcellularLocation>
        <location evidence="1">Golgi apparatus</location>
    </subcellularLocation>
</comment>
<dbReference type="Pfam" id="PF12584">
    <property type="entry name" value="TRAPPC10"/>
    <property type="match status" value="1"/>
</dbReference>
<dbReference type="GO" id="GO:1990071">
    <property type="term" value="C:TRAPPII protein complex"/>
    <property type="evidence" value="ECO:0007669"/>
    <property type="project" value="InterPro"/>
</dbReference>
<sequence>MNGVDCLEPDTVDRRPIITCAGELEVFSALEDSLTQALPQDSCELRRSLGRPVRLVHIGAHFIPFSPDALPKENQWDLIRQPLFHVYWTECTDVDAYKTSVKDDIESWMKEITGKEISDWLIVVVESYDGKRTNKLLPRTTVLDRIRADFATKQGDRCISVINPGRLETRSADSWRGLVGRVRHLVLVAYARAVVKLEDHVRHQREKRNEPGWDFMNYFSLQEELAQVLEMLGLYDEALVQYDELDVLFSQFIVNGHIGELANWLHKFQKPLERWHGLKLGPSKLKKNPSFLELRAYLFAKQAHMLLLTNKVWEMAARCLPFLHGCVKEFTLLDVSAPPGAVSCWLFLASMEVLQTCDHFNQADQVDAYSANTAALWAYASQKLRDLGELCGLLPGESPTSAQLHMVVGLSAGMGDCPGRSGELSPTDKLKKALSSQDAFNKNYLELAELAMGTYKHIGHLRSARLIGLEVASFYMLLSETLKAGAFLGDALRTFELDGWHELAAQTQVKLAECYRKADDVRKFIASCAAVSAAPEIDNLIRLSYFDEMRKCLDNLDKSLVVPFEDIIKIMNITIKNNNGLVMHDGIMEVQLVVDCNFPREVLCTNIVMTLDPENKEHKKAKDKSANDRTFTLKNVKNDSDSIFQVLHMQRHLDYKQDKQLSSANVVCKNVPFKRKNSSISPRPCNFDSCLEVTKLPIVLTPGINVIRLTKKATDIGKFYLAHVAINIGKLSLISNPLNQKLLIEVIKEEPSLRLDKEERALLYGLEQTMQLHMKVGSYAIARDSFIKITASRGVTIQYIPNEQLTSSLEVPILNIEPFTTSMTPLRVFAEHSSKDHQITLVCPWSNKPIPVTLSFSPLLAISWRLHTVQNRKFIHITLTGQSDIRLQLSTTQLDFRDGIKTLRFDVSDPTDEILENGLSISYVWEILITPSIESPPLKAQFSTYYTALISEHVSSTLDTTTRKFTYNLDIANYQTLYVVEIDVQPTKGNEFCRVGALCNLNLCIKPASHTLDAVEIETSLMYEVLAEPTVWAVCGRTAGVVSFETDMEPQIIVLEVMPLNNGFLPLPLVRLSKYIPADASTPDKSRKGGESHPRLEPFSPGQVYNASKGHQVHVIAGTVAETTAT</sequence>
<feature type="domain" description="TRAPPC10/Trs130 C-terminal" evidence="6">
    <location>
        <begin position="970"/>
        <end position="1116"/>
    </location>
</feature>
<dbReference type="InterPro" id="IPR021773">
    <property type="entry name" value="TPC11"/>
</dbReference>
<dbReference type="AlphaFoldDB" id="A0A1Y1M615"/>
<dbReference type="InterPro" id="IPR045126">
    <property type="entry name" value="TRAPPC10/Trs130"/>
</dbReference>
<evidence type="ECO:0000259" key="5">
    <source>
        <dbReference type="Pfam" id="PF11817"/>
    </source>
</evidence>
<feature type="region of interest" description="Disordered" evidence="4">
    <location>
        <begin position="1080"/>
        <end position="1105"/>
    </location>
</feature>
<evidence type="ECO:0000313" key="9">
    <source>
        <dbReference type="EMBL" id="JAV79346.1"/>
    </source>
</evidence>
<dbReference type="InterPro" id="IPR056913">
    <property type="entry name" value="TRAPPC10/Trs130_N"/>
</dbReference>
<dbReference type="GO" id="GO:0006891">
    <property type="term" value="P:intra-Golgi vesicle-mediated transport"/>
    <property type="evidence" value="ECO:0007669"/>
    <property type="project" value="TreeGrafter"/>
</dbReference>
<dbReference type="InterPro" id="IPR022233">
    <property type="entry name" value="TRAPPC10/Trs130_C"/>
</dbReference>
<dbReference type="GO" id="GO:0034498">
    <property type="term" value="P:early endosome to Golgi transport"/>
    <property type="evidence" value="ECO:0007669"/>
    <property type="project" value="TreeGrafter"/>
</dbReference>